<dbReference type="AlphaFoldDB" id="A0A852TSN9"/>
<sequence>MRTLISAFGPFLGAWGAGRGSGVCMDTDVLFHAGNARAAAGNAQAARLMPSRHRIGTKFAESQRPEGAVGECPRSAPA</sequence>
<evidence type="ECO:0000313" key="1">
    <source>
        <dbReference type="EMBL" id="NYE45753.1"/>
    </source>
</evidence>
<dbReference type="EMBL" id="JACCCC010000001">
    <property type="protein sequence ID" value="NYE45753.1"/>
    <property type="molecule type" value="Genomic_DNA"/>
</dbReference>
<proteinExistence type="predicted"/>
<keyword evidence="2" id="KW-1185">Reference proteome</keyword>
<protein>
    <submittedName>
        <fullName evidence="1">Uncharacterized protein</fullName>
    </submittedName>
</protein>
<dbReference type="Proteomes" id="UP000589036">
    <property type="component" value="Unassembled WGS sequence"/>
</dbReference>
<organism evidence="1 2">
    <name type="scientific">Spinactinospora alkalitolerans</name>
    <dbReference type="NCBI Taxonomy" id="687207"/>
    <lineage>
        <taxon>Bacteria</taxon>
        <taxon>Bacillati</taxon>
        <taxon>Actinomycetota</taxon>
        <taxon>Actinomycetes</taxon>
        <taxon>Streptosporangiales</taxon>
        <taxon>Nocardiopsidaceae</taxon>
        <taxon>Spinactinospora</taxon>
    </lineage>
</organism>
<accession>A0A852TSN9</accession>
<gene>
    <name evidence="1" type="ORF">HDA32_000873</name>
</gene>
<comment type="caution">
    <text evidence="1">The sequence shown here is derived from an EMBL/GenBank/DDBJ whole genome shotgun (WGS) entry which is preliminary data.</text>
</comment>
<name>A0A852TSN9_9ACTN</name>
<reference evidence="1 2" key="1">
    <citation type="submission" date="2020-07" db="EMBL/GenBank/DDBJ databases">
        <title>Sequencing the genomes of 1000 actinobacteria strains.</title>
        <authorList>
            <person name="Klenk H.-P."/>
        </authorList>
    </citation>
    <scope>NUCLEOTIDE SEQUENCE [LARGE SCALE GENOMIC DNA]</scope>
    <source>
        <strain evidence="1 2">CXB654</strain>
    </source>
</reference>
<evidence type="ECO:0000313" key="2">
    <source>
        <dbReference type="Proteomes" id="UP000589036"/>
    </source>
</evidence>